<keyword evidence="15" id="KW-1185">Reference proteome</keyword>
<comment type="subunit">
    <text evidence="3 13">Monomer.</text>
</comment>
<evidence type="ECO:0000256" key="10">
    <source>
        <dbReference type="ARBA" id="ARBA00023186"/>
    </source>
</evidence>
<evidence type="ECO:0000256" key="2">
    <source>
        <dbReference type="ARBA" id="ARBA00009696"/>
    </source>
</evidence>
<reference evidence="14 15" key="1">
    <citation type="submission" date="2018-07" db="EMBL/GenBank/DDBJ databases">
        <title>Whole genome Sequencing of Pseudoxanthomonas gei KCTC 32298 (T).</title>
        <authorList>
            <person name="Kumar S."/>
            <person name="Bansal K."/>
            <person name="Kaur A."/>
            <person name="Patil P."/>
            <person name="Sharma S."/>
            <person name="Patil P.B."/>
        </authorList>
    </citation>
    <scope>NUCLEOTIDE SEQUENCE [LARGE SCALE GENOMIC DNA]</scope>
    <source>
        <strain evidence="14 15">KCTC 32298</strain>
    </source>
</reference>
<dbReference type="Gene3D" id="2.50.20.10">
    <property type="entry name" value="Lipoprotein localisation LolA/LolB/LppX"/>
    <property type="match status" value="1"/>
</dbReference>
<keyword evidence="6 13" id="KW-0732">Signal</keyword>
<evidence type="ECO:0000256" key="9">
    <source>
        <dbReference type="ARBA" id="ARBA00023139"/>
    </source>
</evidence>
<dbReference type="InterPro" id="IPR004565">
    <property type="entry name" value="OM_lipoprot_LolB"/>
</dbReference>
<dbReference type="PROSITE" id="PS51257">
    <property type="entry name" value="PROKAR_LIPOPROTEIN"/>
    <property type="match status" value="1"/>
</dbReference>
<evidence type="ECO:0000313" key="14">
    <source>
        <dbReference type="EMBL" id="NDK40136.1"/>
    </source>
</evidence>
<dbReference type="Pfam" id="PF03550">
    <property type="entry name" value="LolB"/>
    <property type="match status" value="1"/>
</dbReference>
<dbReference type="SUPFAM" id="SSF89392">
    <property type="entry name" value="Prokaryotic lipoproteins and lipoprotein localization factors"/>
    <property type="match status" value="1"/>
</dbReference>
<gene>
    <name evidence="13 14" type="primary">lolB</name>
    <name evidence="14" type="ORF">DT603_14930</name>
</gene>
<sequence length="218" mass="23644">MRASTHAAGLCAALVLLGGCATRGPSGALPPALSDPRAIEAAEQGQSQREQWLREHPQWSFEGRVAINNAGKGGNGRIEWQQDGTAYVVSLSAPVTRQSWRLTGDTRSGAGRLEGLPGGPRHGEDAEVLLLQATGWDIPVNALAGWVRGLQAVGFPVEERSFSTEGRVQTLRQAGWQIDYTQWTDAQDSRPELPSRIEAQRDQAAVRLLVDRWDFSAP</sequence>
<keyword evidence="7 13" id="KW-0653">Protein transport</keyword>
<evidence type="ECO:0000256" key="6">
    <source>
        <dbReference type="ARBA" id="ARBA00022729"/>
    </source>
</evidence>
<evidence type="ECO:0000256" key="8">
    <source>
        <dbReference type="ARBA" id="ARBA00023136"/>
    </source>
</evidence>
<name>A0ABX0AKU3_9GAMM</name>
<comment type="subcellular location">
    <subcellularLocation>
        <location evidence="1 13">Cell outer membrane</location>
        <topology evidence="1 13">Lipid-anchor</topology>
    </subcellularLocation>
</comment>
<evidence type="ECO:0000256" key="5">
    <source>
        <dbReference type="ARBA" id="ARBA00022448"/>
    </source>
</evidence>
<organism evidence="14 15">
    <name type="scientific">Pseudoxanthomonas gei</name>
    <dbReference type="NCBI Taxonomy" id="1383030"/>
    <lineage>
        <taxon>Bacteria</taxon>
        <taxon>Pseudomonadati</taxon>
        <taxon>Pseudomonadota</taxon>
        <taxon>Gammaproteobacteria</taxon>
        <taxon>Lysobacterales</taxon>
        <taxon>Lysobacteraceae</taxon>
        <taxon>Pseudoxanthomonas</taxon>
    </lineage>
</organism>
<keyword evidence="9 13" id="KW-0564">Palmitate</keyword>
<comment type="similarity">
    <text evidence="2 13">Belongs to the LolB family.</text>
</comment>
<evidence type="ECO:0000256" key="7">
    <source>
        <dbReference type="ARBA" id="ARBA00022927"/>
    </source>
</evidence>
<keyword evidence="5 13" id="KW-0813">Transport</keyword>
<evidence type="ECO:0000256" key="4">
    <source>
        <dbReference type="ARBA" id="ARBA00016202"/>
    </source>
</evidence>
<keyword evidence="10 13" id="KW-0143">Chaperone</keyword>
<evidence type="ECO:0000256" key="11">
    <source>
        <dbReference type="ARBA" id="ARBA00023237"/>
    </source>
</evidence>
<dbReference type="InterPro" id="IPR029046">
    <property type="entry name" value="LolA/LolB/LppX"/>
</dbReference>
<dbReference type="NCBIfam" id="TIGR00548">
    <property type="entry name" value="lolB"/>
    <property type="match status" value="1"/>
</dbReference>
<evidence type="ECO:0000256" key="1">
    <source>
        <dbReference type="ARBA" id="ARBA00004459"/>
    </source>
</evidence>
<protein>
    <recommendedName>
        <fullName evidence="4 13">Outer-membrane lipoprotein LolB</fullName>
    </recommendedName>
</protein>
<proteinExistence type="inferred from homology"/>
<dbReference type="RefSeq" id="WP_162350800.1">
    <property type="nucleotide sequence ID" value="NZ_QOVG01000012.1"/>
</dbReference>
<dbReference type="Proteomes" id="UP001429354">
    <property type="component" value="Unassembled WGS sequence"/>
</dbReference>
<keyword evidence="8 13" id="KW-0472">Membrane</keyword>
<dbReference type="EMBL" id="QOVG01000012">
    <property type="protein sequence ID" value="NDK40136.1"/>
    <property type="molecule type" value="Genomic_DNA"/>
</dbReference>
<accession>A0ABX0AKU3</accession>
<keyword evidence="11 13" id="KW-0998">Cell outer membrane</keyword>
<evidence type="ECO:0000256" key="3">
    <source>
        <dbReference type="ARBA" id="ARBA00011245"/>
    </source>
</evidence>
<comment type="function">
    <text evidence="13">Plays a critical role in the incorporation of lipoproteins in the outer membrane after they are released by the LolA protein.</text>
</comment>
<evidence type="ECO:0000313" key="15">
    <source>
        <dbReference type="Proteomes" id="UP001429354"/>
    </source>
</evidence>
<comment type="caution">
    <text evidence="14">The sequence shown here is derived from an EMBL/GenBank/DDBJ whole genome shotgun (WGS) entry which is preliminary data.</text>
</comment>
<keyword evidence="12 13" id="KW-0449">Lipoprotein</keyword>
<dbReference type="HAMAP" id="MF_00233">
    <property type="entry name" value="LolB"/>
    <property type="match status" value="1"/>
</dbReference>
<evidence type="ECO:0000256" key="12">
    <source>
        <dbReference type="ARBA" id="ARBA00023288"/>
    </source>
</evidence>
<dbReference type="CDD" id="cd16326">
    <property type="entry name" value="LolB"/>
    <property type="match status" value="1"/>
</dbReference>
<evidence type="ECO:0000256" key="13">
    <source>
        <dbReference type="HAMAP-Rule" id="MF_00233"/>
    </source>
</evidence>